<dbReference type="InterPro" id="IPR056823">
    <property type="entry name" value="TEN-like_YD-shell"/>
</dbReference>
<keyword evidence="2" id="KW-0472">Membrane</keyword>
<comment type="caution">
    <text evidence="5">The sequence shown here is derived from an EMBL/GenBank/DDBJ whole genome shotgun (WGS) entry which is preliminary data.</text>
</comment>
<keyword evidence="1" id="KW-0677">Repeat</keyword>
<dbReference type="RefSeq" id="WP_052562664.1">
    <property type="nucleotide sequence ID" value="NZ_BAFN01000001.1"/>
</dbReference>
<proteinExistence type="predicted"/>
<gene>
    <name evidence="5" type="ORF">BROSI_A1027</name>
</gene>
<dbReference type="InterPro" id="IPR045351">
    <property type="entry name" value="DUF6531"/>
</dbReference>
<evidence type="ECO:0000256" key="1">
    <source>
        <dbReference type="ARBA" id="ARBA00022737"/>
    </source>
</evidence>
<protein>
    <recommendedName>
        <fullName evidence="7">Rhs family protein</fullName>
    </recommendedName>
</protein>
<organism evidence="5 6">
    <name type="scientific">Candidatus Brocadia sinica JPN1</name>
    <dbReference type="NCBI Taxonomy" id="1197129"/>
    <lineage>
        <taxon>Bacteria</taxon>
        <taxon>Pseudomonadati</taxon>
        <taxon>Planctomycetota</taxon>
        <taxon>Candidatus Brocadiia</taxon>
        <taxon>Candidatus Brocadiales</taxon>
        <taxon>Candidatus Brocadiaceae</taxon>
        <taxon>Candidatus Brocadia</taxon>
    </lineage>
</organism>
<evidence type="ECO:0008006" key="7">
    <source>
        <dbReference type="Google" id="ProtNLM"/>
    </source>
</evidence>
<evidence type="ECO:0000313" key="6">
    <source>
        <dbReference type="Proteomes" id="UP000032309"/>
    </source>
</evidence>
<dbReference type="EMBL" id="BAFN01000001">
    <property type="protein sequence ID" value="GAN32512.1"/>
    <property type="molecule type" value="Genomic_DNA"/>
</dbReference>
<keyword evidence="2" id="KW-0812">Transmembrane</keyword>
<accession>A0ABQ0JUV4</accession>
<keyword evidence="2" id="KW-1133">Transmembrane helix</keyword>
<reference evidence="6" key="1">
    <citation type="journal article" date="2015" name="Genome Announc.">
        <title>Draft Genome Sequence of an Anaerobic Ammonium-Oxidizing Bacterium, "Candidatus Brocadia sinica".</title>
        <authorList>
            <person name="Oshiki M."/>
            <person name="Shinyako-Hata K."/>
            <person name="Satoh H."/>
            <person name="Okabe S."/>
        </authorList>
    </citation>
    <scope>NUCLEOTIDE SEQUENCE [LARGE SCALE GENOMIC DNA]</scope>
    <source>
        <strain evidence="6">JPN1</strain>
    </source>
</reference>
<dbReference type="Pfam" id="PF20148">
    <property type="entry name" value="DUF6531"/>
    <property type="match status" value="1"/>
</dbReference>
<dbReference type="PANTHER" id="PTHR32305">
    <property type="match status" value="1"/>
</dbReference>
<keyword evidence="6" id="KW-1185">Reference proteome</keyword>
<feature type="domain" description="Teneurin-like YD-shell" evidence="4">
    <location>
        <begin position="347"/>
        <end position="414"/>
    </location>
</feature>
<dbReference type="InterPro" id="IPR006530">
    <property type="entry name" value="YD"/>
</dbReference>
<dbReference type="PANTHER" id="PTHR32305:SF15">
    <property type="entry name" value="PROTEIN RHSA-RELATED"/>
    <property type="match status" value="1"/>
</dbReference>
<dbReference type="NCBIfam" id="TIGR01643">
    <property type="entry name" value="YD_repeat_2x"/>
    <property type="match status" value="2"/>
</dbReference>
<feature type="transmembrane region" description="Helical" evidence="2">
    <location>
        <begin position="20"/>
        <end position="39"/>
    </location>
</feature>
<evidence type="ECO:0000259" key="3">
    <source>
        <dbReference type="Pfam" id="PF20148"/>
    </source>
</evidence>
<dbReference type="Gene3D" id="2.180.10.10">
    <property type="entry name" value="RHS repeat-associated core"/>
    <property type="match status" value="1"/>
</dbReference>
<feature type="domain" description="DUF6531" evidence="3">
    <location>
        <begin position="207"/>
        <end position="264"/>
    </location>
</feature>
<evidence type="ECO:0000313" key="5">
    <source>
        <dbReference type="EMBL" id="GAN32512.1"/>
    </source>
</evidence>
<dbReference type="Pfam" id="PF25023">
    <property type="entry name" value="TEN_YD-shell"/>
    <property type="match status" value="1"/>
</dbReference>
<evidence type="ECO:0000256" key="2">
    <source>
        <dbReference type="SAM" id="Phobius"/>
    </source>
</evidence>
<dbReference type="InterPro" id="IPR050708">
    <property type="entry name" value="T6SS_VgrG/RHS"/>
</dbReference>
<evidence type="ECO:0000259" key="4">
    <source>
        <dbReference type="Pfam" id="PF25023"/>
    </source>
</evidence>
<sequence length="564" mass="62164">MQPHSFKFPKRAQRTFVKYLFAFAFFIFSSVIFTLAGYAHTCGPSVLEMKVGETTTWQITADLTEEETLYTPLNTGDPNVATISSDTPFTAHHGVFTITTVVAGQTSFAIQWYFMSRPMQAMFGEVVVAVKEAEPTPVAMVTPTLILSGLIINDDFFVCPFNSTSTHGKKFVQARGGIFIDATCTICPPPDTASMIASGGLKNDTPDPITLHNGEFVLQITDLKIPGRGFDWTFTRTYKSRVTFDSPLGHNWDFNYNSRLLEITEENQDAISTDTFSPILSDSFIKVGSVVVMDGHGHSDLYGLQSDVADSTPLGAYTRLTKNGDGSFTLRDRQGSKKSYDRNGFLVHLEDRHVNTMTFTRDEDGKLLGAIDTLGRKITYSYNTNGRLVEVKDFINRSITFEYDSNGDLVSVTSPSVTGTPNGNNFPDGKTKRYTYSSGFDNEKLNHGLLTITAPNEVAAGGSPRLINVYETDENSYAYGHVVKQTYGGINASGIAAGGDITYKYEEMTSNPLDTNDPVNRVTVTDRNGNKAVYEHNKLGNAVSTKEYTKGLREGEPEYFEATF</sequence>
<name>A0ABQ0JUV4_9BACT</name>
<dbReference type="Proteomes" id="UP000032309">
    <property type="component" value="Unassembled WGS sequence"/>
</dbReference>